<dbReference type="OrthoDB" id="10006973at2759"/>
<dbReference type="PRINTS" id="PR00449">
    <property type="entry name" value="RASTRNSFRMNG"/>
</dbReference>
<dbReference type="PANTHER" id="PTHR47978">
    <property type="match status" value="1"/>
</dbReference>
<proteinExistence type="inferred from homology"/>
<dbReference type="NCBIfam" id="TIGR00231">
    <property type="entry name" value="small_GTP"/>
    <property type="match status" value="1"/>
</dbReference>
<dbReference type="PROSITE" id="PS51421">
    <property type="entry name" value="RAS"/>
    <property type="match status" value="1"/>
</dbReference>
<reference evidence="4" key="2">
    <citation type="submission" date="2025-08" db="UniProtKB">
        <authorList>
            <consortium name="Ensembl"/>
        </authorList>
    </citation>
    <scope>IDENTIFICATION</scope>
</reference>
<dbReference type="SMART" id="SM00175">
    <property type="entry name" value="RAB"/>
    <property type="match status" value="1"/>
</dbReference>
<organism evidence="4 5">
    <name type="scientific">Anabas testudineus</name>
    <name type="common">Climbing perch</name>
    <name type="synonym">Anthias testudineus</name>
    <dbReference type="NCBI Taxonomy" id="64144"/>
    <lineage>
        <taxon>Eukaryota</taxon>
        <taxon>Metazoa</taxon>
        <taxon>Chordata</taxon>
        <taxon>Craniata</taxon>
        <taxon>Vertebrata</taxon>
        <taxon>Euteleostomi</taxon>
        <taxon>Actinopterygii</taxon>
        <taxon>Neopterygii</taxon>
        <taxon>Teleostei</taxon>
        <taxon>Neoteleostei</taxon>
        <taxon>Acanthomorphata</taxon>
        <taxon>Anabantaria</taxon>
        <taxon>Anabantiformes</taxon>
        <taxon>Anabantoidei</taxon>
        <taxon>Anabantidae</taxon>
        <taxon>Anabas</taxon>
    </lineage>
</organism>
<dbReference type="Pfam" id="PF00071">
    <property type="entry name" value="Ras"/>
    <property type="match status" value="1"/>
</dbReference>
<dbReference type="InterPro" id="IPR027417">
    <property type="entry name" value="P-loop_NTPase"/>
</dbReference>
<keyword evidence="3" id="KW-0342">GTP-binding</keyword>
<dbReference type="GO" id="GO:0005525">
    <property type="term" value="F:GTP binding"/>
    <property type="evidence" value="ECO:0007669"/>
    <property type="project" value="UniProtKB-KW"/>
</dbReference>
<dbReference type="PROSITE" id="PS51420">
    <property type="entry name" value="RHO"/>
    <property type="match status" value="1"/>
</dbReference>
<accession>A0A3Q1JRA8</accession>
<dbReference type="Proteomes" id="UP000265040">
    <property type="component" value="Chromosome 1"/>
</dbReference>
<evidence type="ECO:0000313" key="5">
    <source>
        <dbReference type="Proteomes" id="UP000265040"/>
    </source>
</evidence>
<evidence type="ECO:0000256" key="1">
    <source>
        <dbReference type="ARBA" id="ARBA00006270"/>
    </source>
</evidence>
<dbReference type="Ensembl" id="ENSATET00000033840.3">
    <property type="protein sequence ID" value="ENSATEP00000033354.1"/>
    <property type="gene ID" value="ENSATEG00000022993.3"/>
</dbReference>
<evidence type="ECO:0008006" key="6">
    <source>
        <dbReference type="Google" id="ProtNLM"/>
    </source>
</evidence>
<reference evidence="4" key="1">
    <citation type="submission" date="2021-04" db="EMBL/GenBank/DDBJ databases">
        <authorList>
            <consortium name="Wellcome Sanger Institute Data Sharing"/>
        </authorList>
    </citation>
    <scope>NUCLEOTIDE SEQUENCE [LARGE SCALE GENOMIC DNA]</scope>
</reference>
<keyword evidence="5" id="KW-1185">Reference proteome</keyword>
<protein>
    <recommendedName>
        <fullName evidence="6">RAB33B, member RAS oncogene family</fullName>
    </recommendedName>
</protein>
<dbReference type="GO" id="GO:0003924">
    <property type="term" value="F:GTPase activity"/>
    <property type="evidence" value="ECO:0007669"/>
    <property type="project" value="InterPro"/>
</dbReference>
<name>A0A3Q1JRA8_ANATE</name>
<dbReference type="SMART" id="SM00173">
    <property type="entry name" value="RAS"/>
    <property type="match status" value="1"/>
</dbReference>
<dbReference type="STRING" id="64144.ENSATEP00000033354"/>
<reference evidence="4" key="3">
    <citation type="submission" date="2025-09" db="UniProtKB">
        <authorList>
            <consortium name="Ensembl"/>
        </authorList>
    </citation>
    <scope>IDENTIFICATION</scope>
</reference>
<dbReference type="Gene3D" id="3.40.50.300">
    <property type="entry name" value="P-loop containing nucleotide triphosphate hydrolases"/>
    <property type="match status" value="1"/>
</dbReference>
<comment type="similarity">
    <text evidence="1">Belongs to the small GTPase superfamily. Rab family.</text>
</comment>
<dbReference type="FunFam" id="3.40.50.300:FF:002685">
    <property type="entry name" value="RAB33A, member RAS oncogene family"/>
    <property type="match status" value="1"/>
</dbReference>
<evidence type="ECO:0000256" key="2">
    <source>
        <dbReference type="ARBA" id="ARBA00022741"/>
    </source>
</evidence>
<dbReference type="InterPro" id="IPR005225">
    <property type="entry name" value="Small_GTP-bd"/>
</dbReference>
<dbReference type="SUPFAM" id="SSF52540">
    <property type="entry name" value="P-loop containing nucleoside triphosphate hydrolases"/>
    <property type="match status" value="1"/>
</dbReference>
<sequence length="240" mass="26986">MESSLEFSSSLGSVSSLLSRCRTFKVLVIGDSGVGKTCLTHRLSAGQFPSRVEATIGVDFRERLLDVDGEKLKLQLWDTAGQERFRKSMVQHYYRNVHAVLFIYDVTCPVSFTGLSSWVEECRQNSVGQEIPRFLVGNKSDLRDPSRKEYQVSQEQAVSFAKANGMMFFETSAKNPPIKRVNGQRGNGGYQQDNVEDIVFAVGAKLKRQRKHSAANALVNNGSFKVMNKKRTEKELWTCC</sequence>
<gene>
    <name evidence="4" type="primary">RAB33B</name>
</gene>
<dbReference type="AlphaFoldDB" id="A0A3Q1JRA8"/>
<keyword evidence="2" id="KW-0547">Nucleotide-binding</keyword>
<dbReference type="InParanoid" id="A0A3Q1JRA8"/>
<dbReference type="SMART" id="SM00176">
    <property type="entry name" value="RAN"/>
    <property type="match status" value="1"/>
</dbReference>
<dbReference type="PROSITE" id="PS51419">
    <property type="entry name" value="RAB"/>
    <property type="match status" value="1"/>
</dbReference>
<dbReference type="InterPro" id="IPR001806">
    <property type="entry name" value="Small_GTPase"/>
</dbReference>
<evidence type="ECO:0000256" key="3">
    <source>
        <dbReference type="ARBA" id="ARBA00023134"/>
    </source>
</evidence>
<dbReference type="SMART" id="SM00174">
    <property type="entry name" value="RHO"/>
    <property type="match status" value="1"/>
</dbReference>
<evidence type="ECO:0000313" key="4">
    <source>
        <dbReference type="Ensembl" id="ENSATEP00000033354.1"/>
    </source>
</evidence>
<dbReference type="OMA" id="TCPASFS"/>
<dbReference type="GeneTree" id="ENSGT00940000157090"/>